<evidence type="ECO:0000256" key="5">
    <source>
        <dbReference type="HAMAP-Rule" id="MF_03194"/>
    </source>
</evidence>
<dbReference type="InterPro" id="IPR036047">
    <property type="entry name" value="F-box-like_dom_sf"/>
</dbReference>
<dbReference type="Proteomes" id="UP000677228">
    <property type="component" value="Unassembled WGS sequence"/>
</dbReference>
<evidence type="ECO:0000313" key="9">
    <source>
        <dbReference type="EMBL" id="CAF3784571.1"/>
    </source>
</evidence>
<dbReference type="Gene3D" id="1.20.1280.50">
    <property type="match status" value="1"/>
</dbReference>
<feature type="domain" description="F-box" evidence="7">
    <location>
        <begin position="443"/>
        <end position="497"/>
    </location>
</feature>
<dbReference type="GO" id="GO:0006744">
    <property type="term" value="P:ubiquinone biosynthetic process"/>
    <property type="evidence" value="ECO:0007669"/>
    <property type="project" value="UniProtKB-UniRule"/>
</dbReference>
<reference evidence="9" key="1">
    <citation type="submission" date="2021-02" db="EMBL/GenBank/DDBJ databases">
        <authorList>
            <person name="Nowell W R."/>
        </authorList>
    </citation>
    <scope>NUCLEOTIDE SEQUENCE</scope>
</reference>
<accession>A0A8S2J020</accession>
<evidence type="ECO:0000256" key="4">
    <source>
        <dbReference type="ARBA" id="ARBA00022833"/>
    </source>
</evidence>
<dbReference type="HAMAP" id="MF_01658">
    <property type="entry name" value="COQ7"/>
    <property type="match status" value="1"/>
</dbReference>
<dbReference type="PANTHER" id="PTHR15933:SF20">
    <property type="entry name" value="F-BOX DOMAIN-CONTAINING PROTEIN"/>
    <property type="match status" value="1"/>
</dbReference>
<evidence type="ECO:0000256" key="1">
    <source>
        <dbReference type="ARBA" id="ARBA00022723"/>
    </source>
</evidence>
<evidence type="ECO:0000256" key="2">
    <source>
        <dbReference type="ARBA" id="ARBA00022771"/>
    </source>
</evidence>
<dbReference type="PROSITE" id="PS50181">
    <property type="entry name" value="FBOX"/>
    <property type="match status" value="1"/>
</dbReference>
<dbReference type="SMART" id="SM00256">
    <property type="entry name" value="FBOX"/>
    <property type="match status" value="1"/>
</dbReference>
<dbReference type="GO" id="GO:0008682">
    <property type="term" value="F:3-demethoxyubiquinol 3-hydroxylase activity"/>
    <property type="evidence" value="ECO:0007669"/>
    <property type="project" value="UniProtKB-EC"/>
</dbReference>
<keyword evidence="5" id="KW-0496">Mitochondrion</keyword>
<gene>
    <name evidence="8" type="ORF">OVA965_LOCUS15262</name>
    <name evidence="9" type="ORF">TMI583_LOCUS15267</name>
</gene>
<feature type="binding site" evidence="5">
    <location>
        <position position="565"/>
    </location>
    <ligand>
        <name>Fe cation</name>
        <dbReference type="ChEBI" id="CHEBI:24875"/>
        <label>1</label>
    </ligand>
</feature>
<dbReference type="GO" id="GO:0016709">
    <property type="term" value="F:oxidoreductase activity, acting on paired donors, with incorporation or reduction of molecular oxygen, NAD(P)H as one donor, and incorporation of one atom of oxygen"/>
    <property type="evidence" value="ECO:0007669"/>
    <property type="project" value="UniProtKB-UniRule"/>
</dbReference>
<dbReference type="InterPro" id="IPR009078">
    <property type="entry name" value="Ferritin-like_SF"/>
</dbReference>
<dbReference type="InterPro" id="IPR011566">
    <property type="entry name" value="Ubq_synth_Coq7"/>
</dbReference>
<comment type="function">
    <text evidence="5">Catalyzes the hydroxylation of 2-polyprenyl-3-methyl-6-methoxy-1,4-benzoquinol (DMQH2) during ubiquinone biosynthesis. Has also a structural role in the COQ enzyme complex, stabilizing other COQ polypeptides. Involved in lifespan determination in a ubiquinone-independent manner.</text>
</comment>
<dbReference type="Pfam" id="PF03232">
    <property type="entry name" value="COQ7"/>
    <property type="match status" value="1"/>
</dbReference>
<keyword evidence="5" id="KW-0472">Membrane</keyword>
<dbReference type="SUPFAM" id="SSF81383">
    <property type="entry name" value="F-box domain"/>
    <property type="match status" value="1"/>
</dbReference>
<keyword evidence="5" id="KW-0999">Mitochondrion inner membrane</keyword>
<feature type="binding site" evidence="5">
    <location>
        <position position="687"/>
    </location>
    <ligand>
        <name>Fe cation</name>
        <dbReference type="ChEBI" id="CHEBI:24875"/>
        <label>2</label>
    </ligand>
</feature>
<comment type="subunit">
    <text evidence="5">Component of a multi-subunit COQ enzyme complex.</text>
</comment>
<dbReference type="PANTHER" id="PTHR15933">
    <property type="entry name" value="PROTEIN CBG16327"/>
    <property type="match status" value="1"/>
</dbReference>
<feature type="binding site" evidence="5">
    <location>
        <position position="595"/>
    </location>
    <ligand>
        <name>Fe cation</name>
        <dbReference type="ChEBI" id="CHEBI:24875"/>
        <label>1</label>
    </ligand>
</feature>
<evidence type="ECO:0000256" key="3">
    <source>
        <dbReference type="ARBA" id="ARBA00022786"/>
    </source>
</evidence>
<feature type="binding site" evidence="5">
    <location>
        <position position="684"/>
    </location>
    <ligand>
        <name>Fe cation</name>
        <dbReference type="ChEBI" id="CHEBI:24875"/>
        <label>1</label>
    </ligand>
</feature>
<dbReference type="CDD" id="cd01042">
    <property type="entry name" value="DMQH"/>
    <property type="match status" value="1"/>
</dbReference>
<dbReference type="EMBL" id="CAJOBA010006835">
    <property type="protein sequence ID" value="CAF3784571.1"/>
    <property type="molecule type" value="Genomic_DNA"/>
</dbReference>
<dbReference type="InterPro" id="IPR001810">
    <property type="entry name" value="F-box_dom"/>
</dbReference>
<evidence type="ECO:0000259" key="7">
    <source>
        <dbReference type="PROSITE" id="PS50181"/>
    </source>
</evidence>
<comment type="caution">
    <text evidence="9">The sequence shown here is derived from an EMBL/GenBank/DDBJ whole genome shotgun (WGS) entry which is preliminary data.</text>
</comment>
<comment type="pathway">
    <text evidence="5">Cofactor biosynthesis; ubiquinone biosynthesis.</text>
</comment>
<dbReference type="EC" id="1.14.99.60" evidence="5"/>
<dbReference type="EMBL" id="CAJNOK010006827">
    <property type="protein sequence ID" value="CAF1015543.1"/>
    <property type="molecule type" value="Genomic_DNA"/>
</dbReference>
<dbReference type="GO" id="GO:0031314">
    <property type="term" value="C:extrinsic component of mitochondrial inner membrane"/>
    <property type="evidence" value="ECO:0007669"/>
    <property type="project" value="UniProtKB-UniRule"/>
</dbReference>
<comment type="similarity">
    <text evidence="5">Belongs to the COQ7 family.</text>
</comment>
<comment type="cofactor">
    <cofactor evidence="5">
        <name>Fe cation</name>
        <dbReference type="ChEBI" id="CHEBI:24875"/>
    </cofactor>
    <text evidence="5">Binds 2 iron ions per subunit.</text>
</comment>
<protein>
    <recommendedName>
        <fullName evidence="5">5-demethoxyubiquinone hydroxylase, mitochondrial</fullName>
        <shortName evidence="5">DMQ hydroxylase</shortName>
        <ecNumber evidence="5">1.14.99.60</ecNumber>
    </recommendedName>
    <alternativeName>
        <fullName evidence="5">Ubiquinone biosynthesis monooxygenase COQ7</fullName>
    </alternativeName>
</protein>
<feature type="binding site" evidence="5">
    <location>
        <position position="595"/>
    </location>
    <ligand>
        <name>Fe cation</name>
        <dbReference type="ChEBI" id="CHEBI:24875"/>
        <label>2</label>
    </ligand>
</feature>
<dbReference type="Pfam" id="PF15965">
    <property type="entry name" value="zf-TRAF_2"/>
    <property type="match status" value="1"/>
</dbReference>
<dbReference type="SUPFAM" id="SSF47240">
    <property type="entry name" value="Ferritin-like"/>
    <property type="match status" value="1"/>
</dbReference>
<keyword evidence="3" id="KW-0833">Ubl conjugation pathway</keyword>
<feature type="binding site" evidence="5">
    <location>
        <position position="598"/>
    </location>
    <ligand>
        <name>Fe cation</name>
        <dbReference type="ChEBI" id="CHEBI:24875"/>
        <label>1</label>
    </ligand>
</feature>
<dbReference type="Gene3D" id="3.30.40.150">
    <property type="entry name" value="TRAF-like zinc-finger, N-terminal subdomain"/>
    <property type="match status" value="1"/>
</dbReference>
<feature type="compositionally biased region" description="Low complexity" evidence="6">
    <location>
        <begin position="331"/>
        <end position="341"/>
    </location>
</feature>
<dbReference type="Proteomes" id="UP000682733">
    <property type="component" value="Unassembled WGS sequence"/>
</dbReference>
<comment type="catalytic activity">
    <reaction evidence="5">
        <text>a 5-methoxy-2-methyl-3-(all-trans-polyprenyl)benzene-1,4-diol + AH2 + O2 = a 3-demethylubiquinol + A + H2O</text>
        <dbReference type="Rhea" id="RHEA:50908"/>
        <dbReference type="Rhea" id="RHEA-COMP:10859"/>
        <dbReference type="Rhea" id="RHEA-COMP:10914"/>
        <dbReference type="ChEBI" id="CHEBI:13193"/>
        <dbReference type="ChEBI" id="CHEBI:15377"/>
        <dbReference type="ChEBI" id="CHEBI:15379"/>
        <dbReference type="ChEBI" id="CHEBI:17499"/>
        <dbReference type="ChEBI" id="CHEBI:84167"/>
        <dbReference type="ChEBI" id="CHEBI:84422"/>
        <dbReference type="EC" id="1.14.99.60"/>
    </reaction>
</comment>
<feature type="binding site" evidence="5">
    <location>
        <position position="684"/>
    </location>
    <ligand>
        <name>Fe cation</name>
        <dbReference type="ChEBI" id="CHEBI:24875"/>
        <label>2</label>
    </ligand>
</feature>
<comment type="subcellular location">
    <subcellularLocation>
        <location evidence="5">Mitochondrion inner membrane</location>
        <topology evidence="5">Peripheral membrane protein</topology>
        <orientation evidence="5">Matrix side</orientation>
    </subcellularLocation>
</comment>
<evidence type="ECO:0000313" key="10">
    <source>
        <dbReference type="Proteomes" id="UP000682733"/>
    </source>
</evidence>
<dbReference type="InterPro" id="IPR043013">
    <property type="entry name" value="Znf_TRAF_N"/>
</dbReference>
<keyword evidence="5" id="KW-0408">Iron</keyword>
<keyword evidence="1 5" id="KW-0479">Metal-binding</keyword>
<dbReference type="GO" id="GO:0008270">
    <property type="term" value="F:zinc ion binding"/>
    <property type="evidence" value="ECO:0007669"/>
    <property type="project" value="UniProtKB-KW"/>
</dbReference>
<proteinExistence type="inferred from homology"/>
<keyword evidence="4" id="KW-0862">Zinc</keyword>
<evidence type="ECO:0000313" key="8">
    <source>
        <dbReference type="EMBL" id="CAF1015543.1"/>
    </source>
</evidence>
<dbReference type="AlphaFoldDB" id="A0A8S2J020"/>
<evidence type="ECO:0000256" key="6">
    <source>
        <dbReference type="SAM" id="MobiDB-lite"/>
    </source>
</evidence>
<dbReference type="InterPro" id="IPR001293">
    <property type="entry name" value="Znf_TRAF"/>
</dbReference>
<dbReference type="InterPro" id="IPR031890">
    <property type="entry name" value="Fbxo30/Fbxo40"/>
</dbReference>
<keyword evidence="5" id="KW-0560">Oxidoreductase</keyword>
<dbReference type="Pfam" id="PF15966">
    <property type="entry name" value="F-box_4"/>
    <property type="match status" value="1"/>
</dbReference>
<feature type="binding site" evidence="5">
    <location>
        <position position="647"/>
    </location>
    <ligand>
        <name>Fe cation</name>
        <dbReference type="ChEBI" id="CHEBI:24875"/>
        <label>2</label>
    </ligand>
</feature>
<dbReference type="GO" id="GO:0061630">
    <property type="term" value="F:ubiquitin protein ligase activity"/>
    <property type="evidence" value="ECO:0007669"/>
    <property type="project" value="InterPro"/>
</dbReference>
<name>A0A8S2J020_9BILA</name>
<feature type="region of interest" description="Disordered" evidence="6">
    <location>
        <begin position="322"/>
        <end position="341"/>
    </location>
</feature>
<keyword evidence="2" id="KW-0863">Zinc-finger</keyword>
<keyword evidence="5" id="KW-0503">Monooxygenase</keyword>
<keyword evidence="5" id="KW-0831">Ubiquinone biosynthesis</keyword>
<sequence length="723" mass="82953">MHDHCDTCYDIHCSDQSCPIVHCSNGCYAMFHQCKGNDHYLLCSNSIVNCLNYSHGCKLTFKRSQLSYHLLHCPASVICCTFSHIRQLKSSSNIISKPQLVDIEPSQQLVSLINDGESQSIDVATAIRDSIWYDHIRELNEAKCLNPSYNSKEKILNNKDSVIRSKKYLYITIPNCVLAYKDGVICSTCKLHLRQLEENEGERLAQMSEADRKMMENFHLLNSALSSDSDIPSLVKMSSIPMLTQNGGIDMSKEVPDIPPQLSSENTFNSQIISDFSSSFSYPYRLNYFSSLIIEHKQLKNKLFKITNSSLFNDLSIRHTTPNEHQQYQKSNNLSSPASSSSKIFYCNTLCRRDEYKQHVRNIHCNIQCEMDSWLIVRCPNTQYGCTIEYERLEPYVNDLYNIEIILDEPNDAIAYKYTQKWTSPISSTISRPYYDIQNEDDTQYLVNLPIEILYQILTMLDSLSLRNLSLVSRYLREVCHQLLPQKGIVISEYKRVQRHGVYSWKEEKKHWLFSNVTSSIRKWRFKDANSSDSKQHPSLCEHLMSCKFGERKELTNERWLLPCELAADRIYAGQMAILKNSDVGPTIQHMWDEEKEHLAKFNEMIPKYKARPSALLPVWSVAGYALGAGTALLGKDAAMACTVAVEAVISEHYNNQLRDLMENPNQGIDKELISTIKKFRDDEAIHHDTGIANNAEQAPFYRNLTSVIKLGVKSAIWLAERI</sequence>
<organism evidence="9 10">
    <name type="scientific">Didymodactylos carnosus</name>
    <dbReference type="NCBI Taxonomy" id="1234261"/>
    <lineage>
        <taxon>Eukaryota</taxon>
        <taxon>Metazoa</taxon>
        <taxon>Spiralia</taxon>
        <taxon>Gnathifera</taxon>
        <taxon>Rotifera</taxon>
        <taxon>Eurotatoria</taxon>
        <taxon>Bdelloidea</taxon>
        <taxon>Philodinida</taxon>
        <taxon>Philodinidae</taxon>
        <taxon>Didymodactylos</taxon>
    </lineage>
</organism>